<reference evidence="2" key="1">
    <citation type="journal article" date="2011" name="Nat. Biotechnol.">
        <title>The genomic sequence of the Chinese hamster ovary (CHO)-K1 cell line.</title>
        <authorList>
            <person name="Xu X."/>
            <person name="Nagarajan H."/>
            <person name="Lewis N.E."/>
            <person name="Pan S."/>
            <person name="Cai Z."/>
            <person name="Liu X."/>
            <person name="Chen W."/>
            <person name="Xie M."/>
            <person name="Wang W."/>
            <person name="Hammond S."/>
            <person name="Andersen M.R."/>
            <person name="Neff N."/>
            <person name="Passarelli B."/>
            <person name="Koh W."/>
            <person name="Fan H.C."/>
            <person name="Wang J."/>
            <person name="Gui Y."/>
            <person name="Lee K.H."/>
            <person name="Betenbaugh M.J."/>
            <person name="Quake S.R."/>
            <person name="Famili I."/>
            <person name="Palsson B.O."/>
            <person name="Wang J."/>
        </authorList>
    </citation>
    <scope>NUCLEOTIDE SEQUENCE [LARGE SCALE GENOMIC DNA]</scope>
    <source>
        <strain evidence="2">CHO K1 cell line</strain>
    </source>
</reference>
<proteinExistence type="predicted"/>
<evidence type="ECO:0000313" key="1">
    <source>
        <dbReference type="EMBL" id="EGW01124.1"/>
    </source>
</evidence>
<organism evidence="1 2">
    <name type="scientific">Cricetulus griseus</name>
    <name type="common">Chinese hamster</name>
    <name type="synonym">Cricetulus barabensis griseus</name>
    <dbReference type="NCBI Taxonomy" id="10029"/>
    <lineage>
        <taxon>Eukaryota</taxon>
        <taxon>Metazoa</taxon>
        <taxon>Chordata</taxon>
        <taxon>Craniata</taxon>
        <taxon>Vertebrata</taxon>
        <taxon>Euteleostomi</taxon>
        <taxon>Mammalia</taxon>
        <taxon>Eutheria</taxon>
        <taxon>Euarchontoglires</taxon>
        <taxon>Glires</taxon>
        <taxon>Rodentia</taxon>
        <taxon>Myomorpha</taxon>
        <taxon>Muroidea</taxon>
        <taxon>Cricetidae</taxon>
        <taxon>Cricetinae</taxon>
        <taxon>Cricetulus</taxon>
    </lineage>
</organism>
<sequence length="62" mass="6817">MSLTYKVTGTFSHDRSASSLSKEQGLSSFSTGFAKSSVDCLRFFLAFRISNSILSPNFKNTL</sequence>
<evidence type="ECO:0000313" key="2">
    <source>
        <dbReference type="Proteomes" id="UP000001075"/>
    </source>
</evidence>
<dbReference type="EMBL" id="JH001668">
    <property type="protein sequence ID" value="EGW01124.1"/>
    <property type="molecule type" value="Genomic_DNA"/>
</dbReference>
<dbReference type="Proteomes" id="UP000001075">
    <property type="component" value="Unassembled WGS sequence"/>
</dbReference>
<accession>G3IA37</accession>
<gene>
    <name evidence="1" type="ORF">I79_020452</name>
</gene>
<dbReference type="AlphaFoldDB" id="G3IA37"/>
<dbReference type="InParanoid" id="G3IA37"/>
<name>G3IA37_CRIGR</name>
<protein>
    <submittedName>
        <fullName evidence="1">Uncharacterized protein</fullName>
    </submittedName>
</protein>